<dbReference type="EMBL" id="JAFJMO010000005">
    <property type="protein sequence ID" value="KAJ8276597.1"/>
    <property type="molecule type" value="Genomic_DNA"/>
</dbReference>
<keyword evidence="2" id="KW-1185">Reference proteome</keyword>
<name>A0A9Q1DQ13_CONCO</name>
<gene>
    <name evidence="1" type="ORF">COCON_G00083490</name>
</gene>
<organism evidence="1 2">
    <name type="scientific">Conger conger</name>
    <name type="common">Conger eel</name>
    <name type="synonym">Muraena conger</name>
    <dbReference type="NCBI Taxonomy" id="82655"/>
    <lineage>
        <taxon>Eukaryota</taxon>
        <taxon>Metazoa</taxon>
        <taxon>Chordata</taxon>
        <taxon>Craniata</taxon>
        <taxon>Vertebrata</taxon>
        <taxon>Euteleostomi</taxon>
        <taxon>Actinopterygii</taxon>
        <taxon>Neopterygii</taxon>
        <taxon>Teleostei</taxon>
        <taxon>Anguilliformes</taxon>
        <taxon>Congridae</taxon>
        <taxon>Conger</taxon>
    </lineage>
</organism>
<proteinExistence type="predicted"/>
<dbReference type="AlphaFoldDB" id="A0A9Q1DQ13"/>
<dbReference type="Proteomes" id="UP001152803">
    <property type="component" value="Unassembled WGS sequence"/>
</dbReference>
<reference evidence="1" key="1">
    <citation type="journal article" date="2023" name="Science">
        <title>Genome structures resolve the early diversification of teleost fishes.</title>
        <authorList>
            <person name="Parey E."/>
            <person name="Louis A."/>
            <person name="Montfort J."/>
            <person name="Bouchez O."/>
            <person name="Roques C."/>
            <person name="Iampietro C."/>
            <person name="Lluch J."/>
            <person name="Castinel A."/>
            <person name="Donnadieu C."/>
            <person name="Desvignes T."/>
            <person name="Floi Bucao C."/>
            <person name="Jouanno E."/>
            <person name="Wen M."/>
            <person name="Mejri S."/>
            <person name="Dirks R."/>
            <person name="Jansen H."/>
            <person name="Henkel C."/>
            <person name="Chen W.J."/>
            <person name="Zahm M."/>
            <person name="Cabau C."/>
            <person name="Klopp C."/>
            <person name="Thompson A.W."/>
            <person name="Robinson-Rechavi M."/>
            <person name="Braasch I."/>
            <person name="Lecointre G."/>
            <person name="Bobe J."/>
            <person name="Postlethwait J.H."/>
            <person name="Berthelot C."/>
            <person name="Roest Crollius H."/>
            <person name="Guiguen Y."/>
        </authorList>
    </citation>
    <scope>NUCLEOTIDE SEQUENCE</scope>
    <source>
        <strain evidence="1">Concon-B</strain>
    </source>
</reference>
<accession>A0A9Q1DQ13</accession>
<evidence type="ECO:0000313" key="1">
    <source>
        <dbReference type="EMBL" id="KAJ8276597.1"/>
    </source>
</evidence>
<evidence type="ECO:0000313" key="2">
    <source>
        <dbReference type="Proteomes" id="UP001152803"/>
    </source>
</evidence>
<protein>
    <submittedName>
        <fullName evidence="1">Uncharacterized protein</fullName>
    </submittedName>
</protein>
<sequence>MSLGTEDSLPEPALVMIIEPERVMKPLTGSCQMKDTVILQSKTVADCMEWVVPLQRLRHVCRRHR</sequence>
<comment type="caution">
    <text evidence="1">The sequence shown here is derived from an EMBL/GenBank/DDBJ whole genome shotgun (WGS) entry which is preliminary data.</text>
</comment>